<accession>A0A5B7H7E9</accession>
<evidence type="ECO:0000313" key="1">
    <source>
        <dbReference type="EMBL" id="MPC67012.1"/>
    </source>
</evidence>
<dbReference type="EMBL" id="VSRR010025643">
    <property type="protein sequence ID" value="MPC67012.1"/>
    <property type="molecule type" value="Genomic_DNA"/>
</dbReference>
<gene>
    <name evidence="1" type="ORF">E2C01_061172</name>
</gene>
<dbReference type="Proteomes" id="UP000324222">
    <property type="component" value="Unassembled WGS sequence"/>
</dbReference>
<comment type="caution">
    <text evidence="1">The sequence shown here is derived from an EMBL/GenBank/DDBJ whole genome shotgun (WGS) entry which is preliminary data.</text>
</comment>
<keyword evidence="2" id="KW-1185">Reference proteome</keyword>
<protein>
    <submittedName>
        <fullName evidence="1">Uncharacterized protein</fullName>
    </submittedName>
</protein>
<sequence>MCSVGLGRNRVQNRALRFRCGRLGT</sequence>
<evidence type="ECO:0000313" key="2">
    <source>
        <dbReference type="Proteomes" id="UP000324222"/>
    </source>
</evidence>
<organism evidence="1 2">
    <name type="scientific">Portunus trituberculatus</name>
    <name type="common">Swimming crab</name>
    <name type="synonym">Neptunus trituberculatus</name>
    <dbReference type="NCBI Taxonomy" id="210409"/>
    <lineage>
        <taxon>Eukaryota</taxon>
        <taxon>Metazoa</taxon>
        <taxon>Ecdysozoa</taxon>
        <taxon>Arthropoda</taxon>
        <taxon>Crustacea</taxon>
        <taxon>Multicrustacea</taxon>
        <taxon>Malacostraca</taxon>
        <taxon>Eumalacostraca</taxon>
        <taxon>Eucarida</taxon>
        <taxon>Decapoda</taxon>
        <taxon>Pleocyemata</taxon>
        <taxon>Brachyura</taxon>
        <taxon>Eubrachyura</taxon>
        <taxon>Portunoidea</taxon>
        <taxon>Portunidae</taxon>
        <taxon>Portuninae</taxon>
        <taxon>Portunus</taxon>
    </lineage>
</organism>
<reference evidence="1 2" key="1">
    <citation type="submission" date="2019-05" db="EMBL/GenBank/DDBJ databases">
        <title>Another draft genome of Portunus trituberculatus and its Hox gene families provides insights of decapod evolution.</title>
        <authorList>
            <person name="Jeong J.-H."/>
            <person name="Song I."/>
            <person name="Kim S."/>
            <person name="Choi T."/>
            <person name="Kim D."/>
            <person name="Ryu S."/>
            <person name="Kim W."/>
        </authorList>
    </citation>
    <scope>NUCLEOTIDE SEQUENCE [LARGE SCALE GENOMIC DNA]</scope>
    <source>
        <tissue evidence="1">Muscle</tissue>
    </source>
</reference>
<name>A0A5B7H7E9_PORTR</name>
<dbReference type="AlphaFoldDB" id="A0A5B7H7E9"/>
<proteinExistence type="predicted"/>